<feature type="region of interest" description="Disordered" evidence="1">
    <location>
        <begin position="184"/>
        <end position="274"/>
    </location>
</feature>
<dbReference type="AlphaFoldDB" id="A0A1S3DDA1"/>
<feature type="compositionally biased region" description="Gly residues" evidence="1">
    <location>
        <begin position="217"/>
        <end position="244"/>
    </location>
</feature>
<reference evidence="3" key="1">
    <citation type="submission" date="2025-08" db="UniProtKB">
        <authorList>
            <consortium name="RefSeq"/>
        </authorList>
    </citation>
    <scope>IDENTIFICATION</scope>
</reference>
<name>A0A1S3DDA1_DIACI</name>
<evidence type="ECO:0000313" key="2">
    <source>
        <dbReference type="Proteomes" id="UP000079169"/>
    </source>
</evidence>
<sequence>MQQGGNTCAREPTTCCAPPPKLKRKARGPKVTNQMVEDQLNRMANCYETKRQERIARIPLEVQECIEVKRCCKPRPNCADYFFDRFVKELEEDDKMRKKIKTQSACKVARTFKKFDGYSSEPRDLNKPLPCGCKAVTCPPKPCPPLGPPSNPNCPPPVPIQCGSEGSGRNGGAKGYGTPNGNSYGGAKGNGTPNGNSYGEAKGNGGAKGYGAPNGNSYGGAKGNGGAGCNGNGNSGSRGNGNRNGGSAKVNRNTEPAWGTSPGQSTKNNKGFVDGASCAHDWPCK</sequence>
<dbReference type="KEGG" id="dci:103516459"/>
<proteinExistence type="predicted"/>
<organism evidence="2 3">
    <name type="scientific">Diaphorina citri</name>
    <name type="common">Asian citrus psyllid</name>
    <dbReference type="NCBI Taxonomy" id="121845"/>
    <lineage>
        <taxon>Eukaryota</taxon>
        <taxon>Metazoa</taxon>
        <taxon>Ecdysozoa</taxon>
        <taxon>Arthropoda</taxon>
        <taxon>Hexapoda</taxon>
        <taxon>Insecta</taxon>
        <taxon>Pterygota</taxon>
        <taxon>Neoptera</taxon>
        <taxon>Paraneoptera</taxon>
        <taxon>Hemiptera</taxon>
        <taxon>Sternorrhyncha</taxon>
        <taxon>Psylloidea</taxon>
        <taxon>Psyllidae</taxon>
        <taxon>Diaphorininae</taxon>
        <taxon>Diaphorina</taxon>
    </lineage>
</organism>
<gene>
    <name evidence="3" type="primary">LOC103516459</name>
</gene>
<dbReference type="GeneID" id="103516459"/>
<keyword evidence="2" id="KW-1185">Reference proteome</keyword>
<protein>
    <submittedName>
        <fullName evidence="3">Protein transport protein SEC9-like</fullName>
    </submittedName>
</protein>
<dbReference type="Proteomes" id="UP000079169">
    <property type="component" value="Unplaced"/>
</dbReference>
<dbReference type="RefSeq" id="XP_008479646.1">
    <property type="nucleotide sequence ID" value="XM_008481424.3"/>
</dbReference>
<accession>A0A1S3DDA1</accession>
<evidence type="ECO:0000313" key="3">
    <source>
        <dbReference type="RefSeq" id="XP_008479646.1"/>
    </source>
</evidence>
<evidence type="ECO:0000256" key="1">
    <source>
        <dbReference type="SAM" id="MobiDB-lite"/>
    </source>
</evidence>
<dbReference type="PaxDb" id="121845-A0A1S3DDA1"/>